<evidence type="ECO:0000313" key="9">
    <source>
        <dbReference type="Proteomes" id="UP000070250"/>
    </source>
</evidence>
<accession>A0A127F9G2</accession>
<feature type="domain" description="EamA" evidence="7">
    <location>
        <begin position="21"/>
        <end position="144"/>
    </location>
</feature>
<sequence length="302" mass="32623">MSASSIQAIDRASISTGDFALLIAMNLIWGFNLVAAKTGVIQFPPIFFTALRFGLLALFLLPFLKLHYGQMKQLLAAAMLTGPVAFALLFIGLSMVEDASTVAIVTQLSVPIATLLGVWLLGETIRWRRRLGITLAFGGVAIISFDPHVFAAWDGVALVVLSCFFGSLGLVYIKRLRGVRPLELQAWIAVVGGPMLMLMSLMLESGQWAAIQNADIRGWSALAFTTLVSSLVAHTIWYHLVSRYPVTSVAPATLLSPVCSVFFGVTLLHDQLTVRMLLGGTATLIGVLIVVLREQHLIDTGT</sequence>
<dbReference type="InterPro" id="IPR000620">
    <property type="entry name" value="EamA_dom"/>
</dbReference>
<dbReference type="PANTHER" id="PTHR32322:SF2">
    <property type="entry name" value="EAMA DOMAIN-CONTAINING PROTEIN"/>
    <property type="match status" value="1"/>
</dbReference>
<feature type="transmembrane region" description="Helical" evidence="6">
    <location>
        <begin position="156"/>
        <end position="173"/>
    </location>
</feature>
<feature type="transmembrane region" description="Helical" evidence="6">
    <location>
        <begin position="185"/>
        <end position="203"/>
    </location>
</feature>
<name>A0A127F9G2_STEDE</name>
<organism evidence="8 9">
    <name type="scientific">Steroidobacter denitrificans</name>
    <dbReference type="NCBI Taxonomy" id="465721"/>
    <lineage>
        <taxon>Bacteria</taxon>
        <taxon>Pseudomonadati</taxon>
        <taxon>Pseudomonadota</taxon>
        <taxon>Gammaproteobacteria</taxon>
        <taxon>Steroidobacterales</taxon>
        <taxon>Steroidobacteraceae</taxon>
        <taxon>Steroidobacter</taxon>
    </lineage>
</organism>
<reference evidence="8 9" key="1">
    <citation type="submission" date="2015-06" db="EMBL/GenBank/DDBJ databases">
        <title>A Comprehensive Approach to Explore the Metabolic and Phylogenetic Diversity of Bacterial Steroid Degradation in the Environment: Testosterone as an Example.</title>
        <authorList>
            <person name="Yang F.-C."/>
            <person name="Chen Y.-L."/>
            <person name="Yu C.-P."/>
            <person name="Tang S.-L."/>
            <person name="Wang P.-H."/>
            <person name="Ismail W."/>
            <person name="Wang C.-H."/>
            <person name="Yang C.-Y."/>
            <person name="Chiang Y.-R."/>
        </authorList>
    </citation>
    <scope>NUCLEOTIDE SEQUENCE [LARGE SCALE GENOMIC DNA]</scope>
    <source>
        <strain evidence="8 9">DSM 18526</strain>
    </source>
</reference>
<keyword evidence="9" id="KW-1185">Reference proteome</keyword>
<dbReference type="InterPro" id="IPR050638">
    <property type="entry name" value="AA-Vitamin_Transporters"/>
</dbReference>
<keyword evidence="5 6" id="KW-0472">Membrane</keyword>
<dbReference type="KEGG" id="sdf:ACG33_08080"/>
<evidence type="ECO:0000256" key="4">
    <source>
        <dbReference type="ARBA" id="ARBA00022989"/>
    </source>
</evidence>
<feature type="transmembrane region" description="Helical" evidence="6">
    <location>
        <begin position="218"/>
        <end position="237"/>
    </location>
</feature>
<feature type="transmembrane region" description="Helical" evidence="6">
    <location>
        <begin position="102"/>
        <end position="121"/>
    </location>
</feature>
<dbReference type="EMBL" id="CP011971">
    <property type="protein sequence ID" value="AMN47052.1"/>
    <property type="molecule type" value="Genomic_DNA"/>
</dbReference>
<feature type="domain" description="EamA" evidence="7">
    <location>
        <begin position="155"/>
        <end position="291"/>
    </location>
</feature>
<comment type="subcellular location">
    <subcellularLocation>
        <location evidence="1">Membrane</location>
        <topology evidence="1">Multi-pass membrane protein</topology>
    </subcellularLocation>
</comment>
<evidence type="ECO:0000256" key="1">
    <source>
        <dbReference type="ARBA" id="ARBA00004141"/>
    </source>
</evidence>
<gene>
    <name evidence="8" type="ORF">ACG33_08080</name>
</gene>
<keyword evidence="4 6" id="KW-1133">Transmembrane helix</keyword>
<evidence type="ECO:0000256" key="3">
    <source>
        <dbReference type="ARBA" id="ARBA00022692"/>
    </source>
</evidence>
<dbReference type="OrthoDB" id="7158585at2"/>
<dbReference type="GO" id="GO:0016020">
    <property type="term" value="C:membrane"/>
    <property type="evidence" value="ECO:0007669"/>
    <property type="project" value="UniProtKB-SubCell"/>
</dbReference>
<feature type="transmembrane region" description="Helical" evidence="6">
    <location>
        <begin position="43"/>
        <end position="63"/>
    </location>
</feature>
<dbReference type="Proteomes" id="UP000070250">
    <property type="component" value="Chromosome"/>
</dbReference>
<feature type="transmembrane region" description="Helical" evidence="6">
    <location>
        <begin position="274"/>
        <end position="292"/>
    </location>
</feature>
<dbReference type="InterPro" id="IPR037185">
    <property type="entry name" value="EmrE-like"/>
</dbReference>
<keyword evidence="3 6" id="KW-0812">Transmembrane</keyword>
<evidence type="ECO:0000256" key="6">
    <source>
        <dbReference type="SAM" id="Phobius"/>
    </source>
</evidence>
<evidence type="ECO:0000256" key="2">
    <source>
        <dbReference type="ARBA" id="ARBA00007362"/>
    </source>
</evidence>
<feature type="transmembrane region" description="Helical" evidence="6">
    <location>
        <begin position="12"/>
        <end position="31"/>
    </location>
</feature>
<evidence type="ECO:0000313" key="8">
    <source>
        <dbReference type="EMBL" id="AMN47052.1"/>
    </source>
</evidence>
<evidence type="ECO:0000259" key="7">
    <source>
        <dbReference type="Pfam" id="PF00892"/>
    </source>
</evidence>
<feature type="transmembrane region" description="Helical" evidence="6">
    <location>
        <begin position="133"/>
        <end position="150"/>
    </location>
</feature>
<dbReference type="STRING" id="465721.ACG33_08080"/>
<comment type="similarity">
    <text evidence="2">Belongs to the EamA transporter family.</text>
</comment>
<dbReference type="Pfam" id="PF00892">
    <property type="entry name" value="EamA"/>
    <property type="match status" value="2"/>
</dbReference>
<dbReference type="RefSeq" id="WP_066920216.1">
    <property type="nucleotide sequence ID" value="NZ_CP011971.1"/>
</dbReference>
<feature type="transmembrane region" description="Helical" evidence="6">
    <location>
        <begin position="75"/>
        <end position="96"/>
    </location>
</feature>
<proteinExistence type="inferred from homology"/>
<evidence type="ECO:0000256" key="5">
    <source>
        <dbReference type="ARBA" id="ARBA00023136"/>
    </source>
</evidence>
<dbReference type="SUPFAM" id="SSF103481">
    <property type="entry name" value="Multidrug resistance efflux transporter EmrE"/>
    <property type="match status" value="2"/>
</dbReference>
<protein>
    <recommendedName>
        <fullName evidence="7">EamA domain-containing protein</fullName>
    </recommendedName>
</protein>
<feature type="transmembrane region" description="Helical" evidence="6">
    <location>
        <begin position="249"/>
        <end position="268"/>
    </location>
</feature>
<dbReference type="PANTHER" id="PTHR32322">
    <property type="entry name" value="INNER MEMBRANE TRANSPORTER"/>
    <property type="match status" value="1"/>
</dbReference>
<dbReference type="AlphaFoldDB" id="A0A127F9G2"/>